<evidence type="ECO:0000256" key="8">
    <source>
        <dbReference type="ARBA" id="ARBA00023004"/>
    </source>
</evidence>
<keyword evidence="20" id="KW-1185">Reference proteome</keyword>
<dbReference type="InterPro" id="IPR012910">
    <property type="entry name" value="Plug_dom"/>
</dbReference>
<proteinExistence type="inferred from homology"/>
<comment type="subcellular location">
    <subcellularLocation>
        <location evidence="1 14">Cell outer membrane</location>
        <topology evidence="1 14">Multi-pass membrane protein</topology>
    </subcellularLocation>
</comment>
<keyword evidence="12 19" id="KW-0675">Receptor</keyword>
<evidence type="ECO:0000256" key="16">
    <source>
        <dbReference type="SAM" id="SignalP"/>
    </source>
</evidence>
<keyword evidence="9" id="KW-0406">Ion transport</keyword>
<evidence type="ECO:0000256" key="4">
    <source>
        <dbReference type="ARBA" id="ARBA00022452"/>
    </source>
</evidence>
<evidence type="ECO:0000313" key="19">
    <source>
        <dbReference type="EMBL" id="CAP43540.1"/>
    </source>
</evidence>
<dbReference type="SUPFAM" id="SSF56935">
    <property type="entry name" value="Porins"/>
    <property type="match status" value="1"/>
</dbReference>
<accession>A9IUG3</accession>
<evidence type="ECO:0000256" key="11">
    <source>
        <dbReference type="ARBA" id="ARBA00023136"/>
    </source>
</evidence>
<dbReference type="InterPro" id="IPR039426">
    <property type="entry name" value="TonB-dep_rcpt-like"/>
</dbReference>
<comment type="similarity">
    <text evidence="2 14 15">Belongs to the TonB-dependent receptor family.</text>
</comment>
<dbReference type="NCBIfam" id="NF007447">
    <property type="entry name" value="PRK10003.1"/>
    <property type="match status" value="1"/>
</dbReference>
<keyword evidence="11 14" id="KW-0472">Membrane</keyword>
<evidence type="ECO:0000259" key="17">
    <source>
        <dbReference type="Pfam" id="PF00593"/>
    </source>
</evidence>
<dbReference type="KEGG" id="bpt:Bpet3198"/>
<keyword evidence="5" id="KW-0410">Iron transport</keyword>
<dbReference type="EMBL" id="AM902716">
    <property type="protein sequence ID" value="CAP43540.1"/>
    <property type="molecule type" value="Genomic_DNA"/>
</dbReference>
<dbReference type="GO" id="GO:0015891">
    <property type="term" value="P:siderophore transport"/>
    <property type="evidence" value="ECO:0007669"/>
    <property type="project" value="InterPro"/>
</dbReference>
<dbReference type="Pfam" id="PF07715">
    <property type="entry name" value="Plug"/>
    <property type="match status" value="1"/>
</dbReference>
<feature type="chain" id="PRO_5002739764" evidence="16">
    <location>
        <begin position="35"/>
        <end position="736"/>
    </location>
</feature>
<dbReference type="GO" id="GO:0015344">
    <property type="term" value="F:siderophore uptake transmembrane transporter activity"/>
    <property type="evidence" value="ECO:0007669"/>
    <property type="project" value="TreeGrafter"/>
</dbReference>
<evidence type="ECO:0000313" key="20">
    <source>
        <dbReference type="Proteomes" id="UP000001225"/>
    </source>
</evidence>
<evidence type="ECO:0000256" key="15">
    <source>
        <dbReference type="RuleBase" id="RU003357"/>
    </source>
</evidence>
<feature type="signal peptide" evidence="16">
    <location>
        <begin position="1"/>
        <end position="34"/>
    </location>
</feature>
<dbReference type="PROSITE" id="PS52016">
    <property type="entry name" value="TONB_DEPENDENT_REC_3"/>
    <property type="match status" value="1"/>
</dbReference>
<dbReference type="AlphaFoldDB" id="A9IUG3"/>
<keyword evidence="10 15" id="KW-0798">TonB box</keyword>
<feature type="domain" description="TonB-dependent receptor-like beta-barrel" evidence="17">
    <location>
        <begin position="262"/>
        <end position="705"/>
    </location>
</feature>
<dbReference type="GO" id="GO:0009279">
    <property type="term" value="C:cell outer membrane"/>
    <property type="evidence" value="ECO:0007669"/>
    <property type="project" value="UniProtKB-SubCell"/>
</dbReference>
<dbReference type="FunFam" id="2.170.130.10:FF:000010">
    <property type="entry name" value="Ferripyoverdine receptor"/>
    <property type="match status" value="1"/>
</dbReference>
<keyword evidence="6 14" id="KW-0812">Transmembrane</keyword>
<dbReference type="NCBIfam" id="TIGR01783">
    <property type="entry name" value="TonB-siderophor"/>
    <property type="match status" value="1"/>
</dbReference>
<dbReference type="Gene3D" id="2.170.130.10">
    <property type="entry name" value="TonB-dependent receptor, plug domain"/>
    <property type="match status" value="1"/>
</dbReference>
<reference evidence="19 20" key="1">
    <citation type="journal article" date="2008" name="BMC Genomics">
        <title>The missing link: Bordetella petrii is endowed with both the metabolic versatility of environmental bacteria and virulence traits of pathogenic Bordetellae.</title>
        <authorList>
            <person name="Gross R."/>
            <person name="Guzman C.A."/>
            <person name="Sebaihia M."/>
            <person name="Martins Dos Santos V.A."/>
            <person name="Pieper D.H."/>
            <person name="Koebnik R."/>
            <person name="Lechner M."/>
            <person name="Bartels D."/>
            <person name="Buhrmester J."/>
            <person name="Choudhuri J.V."/>
            <person name="Ebensen T."/>
            <person name="Gaigalat L."/>
            <person name="Herrmann S."/>
            <person name="Khachane A.N."/>
            <person name="Larisch C."/>
            <person name="Link S."/>
            <person name="Linke B."/>
            <person name="Meyer F."/>
            <person name="Mormann S."/>
            <person name="Nakunst D."/>
            <person name="Rueckert C."/>
            <person name="Schneiker-Bekel S."/>
            <person name="Schulze K."/>
            <person name="Vorhoelter F.J."/>
            <person name="Yevsa T."/>
            <person name="Engle J.T."/>
            <person name="Goldman W.E."/>
            <person name="Puehler A."/>
            <person name="Goebel U.B."/>
            <person name="Goesmann A."/>
            <person name="Bloecker H."/>
            <person name="Kaiser O."/>
            <person name="Martinez-Arias R."/>
        </authorList>
    </citation>
    <scope>NUCLEOTIDE SEQUENCE [LARGE SCALE GENOMIC DNA]</scope>
    <source>
        <strain evidence="20">ATCC BAA-461 / DSM 12804 / CCUG 43448 / CIP 107267 / Se-1111R</strain>
    </source>
</reference>
<keyword evidence="13 14" id="KW-0998">Cell outer membrane</keyword>
<dbReference type="InterPro" id="IPR036942">
    <property type="entry name" value="Beta-barrel_TonB_sf"/>
</dbReference>
<dbReference type="InterPro" id="IPR037066">
    <property type="entry name" value="Plug_dom_sf"/>
</dbReference>
<evidence type="ECO:0000256" key="2">
    <source>
        <dbReference type="ARBA" id="ARBA00009810"/>
    </source>
</evidence>
<keyword evidence="8" id="KW-0408">Iron</keyword>
<keyword evidence="4 14" id="KW-1134">Transmembrane beta strand</keyword>
<dbReference type="InterPro" id="IPR010105">
    <property type="entry name" value="TonB_sidphr_rcpt"/>
</dbReference>
<evidence type="ECO:0000256" key="7">
    <source>
        <dbReference type="ARBA" id="ARBA00022729"/>
    </source>
</evidence>
<protein>
    <submittedName>
        <fullName evidence="19">TonB-dependent outer membrane receptor</fullName>
    </submittedName>
</protein>
<dbReference type="Gene3D" id="2.40.170.20">
    <property type="entry name" value="TonB-dependent receptor, beta-barrel domain"/>
    <property type="match status" value="1"/>
</dbReference>
<name>A9IUG3_BORPD</name>
<sequence length="736" mass="80647">MLQAFPAGRATGRARLPAAALALALGNLPAAALAAEAPADATPNNEPVQALPAVTVTGEGLSSVTEGTDSYTVGVTSTATKLRLSPRETPQSFSVITRQHMDDQALLSVRDVLDATPGISSRQLDSDRVSFSARGFAIDNFMYDGVPTNIEGAYAFGDSALDTAIYDRVEVVRGATGLMTGAGEPSAAINLVRKRPLQGFAASAGVTVGSWDFYRGEADISTPLTADGRIRGRVSAAYQDKKSYIDLYQQKRNVFYGVIEADITSNTLLTLGTDYQQTRPTGTTWGGFPLFYSDGSRTDFRRSVTTAADWSEWETESRTLFATLEHRFANGWMARGTFSHAENDYDARLLWLTGYPDRATGLGMKGGALAHYVGNRQQNTVDLYATGPFQLAGRRHELVLGFTGNHQRVVNDNYPPLDAAVPVGNFYDWNGSYPEPRWSDTATGGDRAKTRQTGAYAAARFSLADPLTLIAGARVSNWKTDQYSWGAEYSYDHDNVVTPYVGLIYDLNDTYSVYASYTEIFKPQSYRDASGKYLDPVEGKNYEVGLKGEFMQGRLNASAAVFEVKQDNLAQVDVGRLLPDGSQAYYAAQGTRTRGFELELAGEVARGWNMFAGYTHYIAEDADGKPVNTTAPRSMFKLFTTYRLPGAWRRLMVGGGVSWQSRTFSDAIGPQGETEVGQGSYALINLMARYEFDRQLSATLHINNLADKKYYTQMGFYNQGFYGAPRNAMLTLKYQY</sequence>
<evidence type="ECO:0000256" key="3">
    <source>
        <dbReference type="ARBA" id="ARBA00022448"/>
    </source>
</evidence>
<gene>
    <name evidence="19" type="primary">FauA</name>
    <name evidence="19" type="ordered locus">Bpet3198</name>
</gene>
<evidence type="ECO:0000256" key="12">
    <source>
        <dbReference type="ARBA" id="ARBA00023170"/>
    </source>
</evidence>
<keyword evidence="7 16" id="KW-0732">Signal</keyword>
<keyword evidence="3 14" id="KW-0813">Transport</keyword>
<dbReference type="Proteomes" id="UP000001225">
    <property type="component" value="Chromosome"/>
</dbReference>
<organism evidence="19 20">
    <name type="scientific">Bordetella petrii (strain ATCC BAA-461 / DSM 12804 / CCUG 43448 / CIP 107267 / Se-1111R)</name>
    <dbReference type="NCBI Taxonomy" id="340100"/>
    <lineage>
        <taxon>Bacteria</taxon>
        <taxon>Pseudomonadati</taxon>
        <taxon>Pseudomonadota</taxon>
        <taxon>Betaproteobacteria</taxon>
        <taxon>Burkholderiales</taxon>
        <taxon>Alcaligenaceae</taxon>
        <taxon>Bordetella</taxon>
    </lineage>
</organism>
<evidence type="ECO:0000256" key="13">
    <source>
        <dbReference type="ARBA" id="ARBA00023237"/>
    </source>
</evidence>
<evidence type="ECO:0000256" key="1">
    <source>
        <dbReference type="ARBA" id="ARBA00004571"/>
    </source>
</evidence>
<dbReference type="CDD" id="cd01347">
    <property type="entry name" value="ligand_gated_channel"/>
    <property type="match status" value="1"/>
</dbReference>
<dbReference type="eggNOG" id="COG4773">
    <property type="taxonomic scope" value="Bacteria"/>
</dbReference>
<evidence type="ECO:0000256" key="6">
    <source>
        <dbReference type="ARBA" id="ARBA00022692"/>
    </source>
</evidence>
<dbReference type="InterPro" id="IPR000531">
    <property type="entry name" value="Beta-barrel_TonB"/>
</dbReference>
<evidence type="ECO:0000256" key="14">
    <source>
        <dbReference type="PROSITE-ProRule" id="PRU01360"/>
    </source>
</evidence>
<dbReference type="STRING" id="94624.Bpet3198"/>
<dbReference type="PANTHER" id="PTHR32552:SF74">
    <property type="entry name" value="HYDROXAMATE SIDEROPHORE RECEPTOR FHUE"/>
    <property type="match status" value="1"/>
</dbReference>
<evidence type="ECO:0000259" key="18">
    <source>
        <dbReference type="Pfam" id="PF07715"/>
    </source>
</evidence>
<dbReference type="GO" id="GO:0038023">
    <property type="term" value="F:signaling receptor activity"/>
    <property type="evidence" value="ECO:0007669"/>
    <property type="project" value="InterPro"/>
</dbReference>
<evidence type="ECO:0000256" key="10">
    <source>
        <dbReference type="ARBA" id="ARBA00023077"/>
    </source>
</evidence>
<dbReference type="Pfam" id="PF00593">
    <property type="entry name" value="TonB_dep_Rec_b-barrel"/>
    <property type="match status" value="1"/>
</dbReference>
<evidence type="ECO:0000256" key="9">
    <source>
        <dbReference type="ARBA" id="ARBA00023065"/>
    </source>
</evidence>
<evidence type="ECO:0000256" key="5">
    <source>
        <dbReference type="ARBA" id="ARBA00022496"/>
    </source>
</evidence>
<dbReference type="PANTHER" id="PTHR32552">
    <property type="entry name" value="FERRICHROME IRON RECEPTOR-RELATED"/>
    <property type="match status" value="1"/>
</dbReference>
<feature type="domain" description="TonB-dependent receptor plug" evidence="18">
    <location>
        <begin position="86"/>
        <end position="186"/>
    </location>
</feature>